<dbReference type="PIRSF" id="PIRSF000370">
    <property type="entry name" value="QueE"/>
    <property type="match status" value="1"/>
</dbReference>
<dbReference type="GO" id="GO:0016840">
    <property type="term" value="F:carbon-nitrogen lyase activity"/>
    <property type="evidence" value="ECO:0007669"/>
    <property type="project" value="UniProtKB-UniRule"/>
</dbReference>
<comment type="caution">
    <text evidence="8">Lacks conserved residue(s) required for the propagation of feature annotation.</text>
</comment>
<comment type="cofactor">
    <cofactor evidence="8">
        <name>[4Fe-4S] cluster</name>
        <dbReference type="ChEBI" id="CHEBI:49883"/>
    </cofactor>
    <text evidence="8">Binds 1 [4Fe-4S] cluster. The cluster is coordinated with 3 cysteines and an exchangeable S-adenosyl-L-methionine.</text>
</comment>
<keyword evidence="11" id="KW-1185">Reference proteome</keyword>
<evidence type="ECO:0000313" key="11">
    <source>
        <dbReference type="Proteomes" id="UP000182471"/>
    </source>
</evidence>
<dbReference type="InterPro" id="IPR058240">
    <property type="entry name" value="rSAM_sf"/>
</dbReference>
<feature type="binding site" evidence="8">
    <location>
        <position position="40"/>
    </location>
    <ligand>
        <name>substrate</name>
    </ligand>
</feature>
<dbReference type="RefSeq" id="WP_330372455.1">
    <property type="nucleotide sequence ID" value="NZ_FOGW01000033.1"/>
</dbReference>
<reference evidence="11" key="1">
    <citation type="submission" date="2016-10" db="EMBL/GenBank/DDBJ databases">
        <authorList>
            <person name="Varghese N."/>
            <person name="Submissions S."/>
        </authorList>
    </citation>
    <scope>NUCLEOTIDE SEQUENCE [LARGE SCALE GENOMIC DNA]</scope>
    <source>
        <strain evidence="11">S1b</strain>
    </source>
</reference>
<dbReference type="InterPro" id="IPR013785">
    <property type="entry name" value="Aldolase_TIM"/>
</dbReference>
<evidence type="ECO:0000256" key="7">
    <source>
        <dbReference type="ARBA" id="ARBA00023239"/>
    </source>
</evidence>
<evidence type="ECO:0000256" key="4">
    <source>
        <dbReference type="ARBA" id="ARBA00022842"/>
    </source>
</evidence>
<feature type="binding site" evidence="8">
    <location>
        <position position="51"/>
    </location>
    <ligand>
        <name>[4Fe-4S] cluster</name>
        <dbReference type="ChEBI" id="CHEBI:49883"/>
        <note>4Fe-4S-S-AdoMet</note>
    </ligand>
</feature>
<evidence type="ECO:0000256" key="3">
    <source>
        <dbReference type="ARBA" id="ARBA00022723"/>
    </source>
</evidence>
<dbReference type="PANTHER" id="PTHR42836:SF1">
    <property type="entry name" value="7-CARBOXY-7-DEAZAGUANINE SYNTHASE"/>
    <property type="match status" value="1"/>
</dbReference>
<protein>
    <recommendedName>
        <fullName evidence="8">7-carboxy-7-deazaguanine synthase</fullName>
        <shortName evidence="8">CDG synthase</shortName>
        <ecNumber evidence="8">4.3.99.3</ecNumber>
    </recommendedName>
    <alternativeName>
        <fullName evidence="8">Queuosine biosynthesis protein QueE</fullName>
    </alternativeName>
</protein>
<dbReference type="UniPathway" id="UPA00391"/>
<keyword evidence="7 8" id="KW-0456">Lyase</keyword>
<keyword evidence="4 8" id="KW-0460">Magnesium</keyword>
<keyword evidence="8" id="KW-0671">Queuosine biosynthesis</keyword>
<comment type="cofactor">
    <cofactor evidence="8">
        <name>S-adenosyl-L-methionine</name>
        <dbReference type="ChEBI" id="CHEBI:59789"/>
    </cofactor>
    <text evidence="8">Binds 1 S-adenosyl-L-methionine per subunit.</text>
</comment>
<dbReference type="EC" id="4.3.99.3" evidence="8"/>
<feature type="binding site" evidence="8">
    <location>
        <position position="44"/>
    </location>
    <ligand>
        <name>[4Fe-4S] cluster</name>
        <dbReference type="ChEBI" id="CHEBI:49883"/>
        <note>4Fe-4S-S-AdoMet</note>
    </ligand>
</feature>
<dbReference type="InterPro" id="IPR024924">
    <property type="entry name" value="7-CO-7-deazaguanine_synth-like"/>
</dbReference>
<dbReference type="AlphaFoldDB" id="A0A1H9UM15"/>
<comment type="pathway">
    <text evidence="8">Purine metabolism; 7-cyano-7-deazaguanine biosynthesis.</text>
</comment>
<dbReference type="SFLD" id="SFLDS00029">
    <property type="entry name" value="Radical_SAM"/>
    <property type="match status" value="1"/>
</dbReference>
<dbReference type="PANTHER" id="PTHR42836">
    <property type="entry name" value="7-CARBOXY-7-DEAZAGUANINE SYNTHASE"/>
    <property type="match status" value="1"/>
</dbReference>
<dbReference type="CDD" id="cd01335">
    <property type="entry name" value="Radical_SAM"/>
    <property type="match status" value="1"/>
</dbReference>
<dbReference type="PROSITE" id="PS51918">
    <property type="entry name" value="RADICAL_SAM"/>
    <property type="match status" value="1"/>
</dbReference>
<feature type="domain" description="Radical SAM core" evidence="9">
    <location>
        <begin position="31"/>
        <end position="229"/>
    </location>
</feature>
<feature type="binding site" evidence="8">
    <location>
        <begin position="50"/>
        <end position="52"/>
    </location>
    <ligand>
        <name>S-adenosyl-L-methionine</name>
        <dbReference type="ChEBI" id="CHEBI:59789"/>
    </ligand>
</feature>
<evidence type="ECO:0000313" key="10">
    <source>
        <dbReference type="EMBL" id="SES10570.1"/>
    </source>
</evidence>
<dbReference type="GO" id="GO:0008616">
    <property type="term" value="P:tRNA queuosine(34) biosynthetic process"/>
    <property type="evidence" value="ECO:0007669"/>
    <property type="project" value="UniProtKB-UniRule"/>
</dbReference>
<feature type="binding site" evidence="8">
    <location>
        <position position="88"/>
    </location>
    <ligand>
        <name>S-adenosyl-L-methionine</name>
        <dbReference type="ChEBI" id="CHEBI:59789"/>
    </ligand>
</feature>
<dbReference type="InterPro" id="IPR007197">
    <property type="entry name" value="rSAM"/>
</dbReference>
<name>A0A1H9UM15_9FIRM</name>
<evidence type="ECO:0000256" key="2">
    <source>
        <dbReference type="ARBA" id="ARBA00022691"/>
    </source>
</evidence>
<keyword evidence="5 8" id="KW-0408">Iron</keyword>
<gene>
    <name evidence="8" type="primary">queE</name>
    <name evidence="10" type="ORF">SAMN02910429_02179</name>
</gene>
<feature type="binding site" evidence="8">
    <location>
        <begin position="25"/>
        <end position="27"/>
    </location>
    <ligand>
        <name>substrate</name>
    </ligand>
</feature>
<proteinExistence type="inferred from homology"/>
<comment type="catalytic activity">
    <reaction evidence="8">
        <text>6-carboxy-5,6,7,8-tetrahydropterin + H(+) = 7-carboxy-7-carbaguanine + NH4(+)</text>
        <dbReference type="Rhea" id="RHEA:27974"/>
        <dbReference type="ChEBI" id="CHEBI:15378"/>
        <dbReference type="ChEBI" id="CHEBI:28938"/>
        <dbReference type="ChEBI" id="CHEBI:61032"/>
        <dbReference type="ChEBI" id="CHEBI:61036"/>
        <dbReference type="EC" id="4.3.99.3"/>
    </reaction>
</comment>
<feature type="binding site" evidence="8">
    <location>
        <position position="53"/>
    </location>
    <ligand>
        <name>Mg(2+)</name>
        <dbReference type="ChEBI" id="CHEBI:18420"/>
    </ligand>
</feature>
<dbReference type="SUPFAM" id="SSF102114">
    <property type="entry name" value="Radical SAM enzymes"/>
    <property type="match status" value="1"/>
</dbReference>
<evidence type="ECO:0000259" key="9">
    <source>
        <dbReference type="PROSITE" id="PS51918"/>
    </source>
</evidence>
<dbReference type="InterPro" id="IPR023868">
    <property type="entry name" value="7-CO-7-deazaGua_synth_put_Clo"/>
</dbReference>
<evidence type="ECO:0000256" key="6">
    <source>
        <dbReference type="ARBA" id="ARBA00023014"/>
    </source>
</evidence>
<evidence type="ECO:0000256" key="1">
    <source>
        <dbReference type="ARBA" id="ARBA00022485"/>
    </source>
</evidence>
<dbReference type="NCBIfam" id="TIGR03963">
    <property type="entry name" value="rSAM_QueE_Clost"/>
    <property type="match status" value="1"/>
</dbReference>
<dbReference type="GO" id="GO:0000287">
    <property type="term" value="F:magnesium ion binding"/>
    <property type="evidence" value="ECO:0007669"/>
    <property type="project" value="UniProtKB-UniRule"/>
</dbReference>
<accession>A0A1H9UM15</accession>
<comment type="subunit">
    <text evidence="8">Homodimer.</text>
</comment>
<dbReference type="EMBL" id="FOGW01000033">
    <property type="protein sequence ID" value="SES10570.1"/>
    <property type="molecule type" value="Genomic_DNA"/>
</dbReference>
<dbReference type="GO" id="GO:0051539">
    <property type="term" value="F:4 iron, 4 sulfur cluster binding"/>
    <property type="evidence" value="ECO:0007669"/>
    <property type="project" value="UniProtKB-UniRule"/>
</dbReference>
<keyword evidence="6 8" id="KW-0411">Iron-sulfur</keyword>
<dbReference type="Proteomes" id="UP000182471">
    <property type="component" value="Unassembled WGS sequence"/>
</dbReference>
<feature type="binding site" evidence="8">
    <location>
        <position position="86"/>
    </location>
    <ligand>
        <name>substrate</name>
    </ligand>
</feature>
<dbReference type="Pfam" id="PF04055">
    <property type="entry name" value="Radical_SAM"/>
    <property type="match status" value="1"/>
</dbReference>
<dbReference type="Gene3D" id="3.20.20.70">
    <property type="entry name" value="Aldolase class I"/>
    <property type="match status" value="1"/>
</dbReference>
<sequence>MINNISSDVEVEKIKYKVVEKFVSINGEGQKAGQLAIFIRFQGCNLNCVYCDTKWANTNETKYELMSASQIVDYIKSTKVKNVTLTGGEPLRQENIIYLLKQLSLLENINVEIETNGSVNIAEVKKINNSPSITLDYKLPESTMEKYMDLTNYEYLEKKDTVKFVCSSIGDLNKAKEIIDKYNLTSKCKVYLSSVFEKITPAEIVEFMKENNMNDINLQLQMHKYIWDPNLKGV</sequence>
<comment type="similarity">
    <text evidence="8">Belongs to the radical SAM superfamily. 7-carboxy-7-deazaguanine synthase family.</text>
</comment>
<keyword evidence="1 8" id="KW-0004">4Fe-4S</keyword>
<evidence type="ECO:0000256" key="8">
    <source>
        <dbReference type="HAMAP-Rule" id="MF_00917"/>
    </source>
</evidence>
<organism evidence="10 11">
    <name type="scientific">Lachnobacterium bovis</name>
    <dbReference type="NCBI Taxonomy" id="140626"/>
    <lineage>
        <taxon>Bacteria</taxon>
        <taxon>Bacillati</taxon>
        <taxon>Bacillota</taxon>
        <taxon>Clostridia</taxon>
        <taxon>Lachnospirales</taxon>
        <taxon>Lachnospiraceae</taxon>
        <taxon>Lachnobacterium</taxon>
    </lineage>
</organism>
<evidence type="ECO:0000256" key="5">
    <source>
        <dbReference type="ARBA" id="ARBA00023004"/>
    </source>
</evidence>
<keyword evidence="2 8" id="KW-0949">S-adenosyl-L-methionine</keyword>
<keyword evidence="3 8" id="KW-0479">Metal-binding</keyword>
<comment type="cofactor">
    <cofactor evidence="8">
        <name>Mg(2+)</name>
        <dbReference type="ChEBI" id="CHEBI:18420"/>
    </cofactor>
</comment>
<feature type="binding site" evidence="8">
    <location>
        <position position="48"/>
    </location>
    <ligand>
        <name>[4Fe-4S] cluster</name>
        <dbReference type="ChEBI" id="CHEBI:49883"/>
        <note>4Fe-4S-S-AdoMet</note>
    </ligand>
</feature>
<comment type="function">
    <text evidence="8">Catalyzes the complex heterocyclic radical-mediated conversion of 6-carboxy-5,6,7,8-tetrahydropterin (CPH4) to 7-carboxy-7-deazaguanine (CDG), a step common to the biosynthetic pathways of all 7-deazapurine-containing compounds.</text>
</comment>
<dbReference type="GO" id="GO:1904047">
    <property type="term" value="F:S-adenosyl-L-methionine binding"/>
    <property type="evidence" value="ECO:0007669"/>
    <property type="project" value="UniProtKB-UniRule"/>
</dbReference>
<dbReference type="HAMAP" id="MF_00917">
    <property type="entry name" value="QueE"/>
    <property type="match status" value="1"/>
</dbReference>